<evidence type="ECO:0000313" key="4">
    <source>
        <dbReference type="EMBL" id="KAH9299334.1"/>
    </source>
</evidence>
<evidence type="ECO:0000256" key="1">
    <source>
        <dbReference type="ARBA" id="ARBA00006187"/>
    </source>
</evidence>
<dbReference type="GO" id="GO:0000226">
    <property type="term" value="P:microtubule cytoskeleton organization"/>
    <property type="evidence" value="ECO:0007669"/>
    <property type="project" value="InterPro"/>
</dbReference>
<name>A0AA38FB56_TAXCH</name>
<keyword evidence="2" id="KW-0493">Microtubule</keyword>
<dbReference type="GO" id="GO:0005737">
    <property type="term" value="C:cytoplasm"/>
    <property type="evidence" value="ECO:0007669"/>
    <property type="project" value="TreeGrafter"/>
</dbReference>
<keyword evidence="3" id="KW-0175">Coiled coil</keyword>
<organism evidence="4 5">
    <name type="scientific">Taxus chinensis</name>
    <name type="common">Chinese yew</name>
    <name type="synonym">Taxus wallichiana var. chinensis</name>
    <dbReference type="NCBI Taxonomy" id="29808"/>
    <lineage>
        <taxon>Eukaryota</taxon>
        <taxon>Viridiplantae</taxon>
        <taxon>Streptophyta</taxon>
        <taxon>Embryophyta</taxon>
        <taxon>Tracheophyta</taxon>
        <taxon>Spermatophyta</taxon>
        <taxon>Pinopsida</taxon>
        <taxon>Pinidae</taxon>
        <taxon>Conifers II</taxon>
        <taxon>Cupressales</taxon>
        <taxon>Taxaceae</taxon>
        <taxon>Taxus</taxon>
    </lineage>
</organism>
<proteinExistence type="inferred from homology"/>
<comment type="similarity">
    <text evidence="1">Belongs to the MAP65/ASE1 family.</text>
</comment>
<keyword evidence="5" id="KW-1185">Reference proteome</keyword>
<reference evidence="4 5" key="1">
    <citation type="journal article" date="2021" name="Nat. Plants">
        <title>The Taxus genome provides insights into paclitaxel biosynthesis.</title>
        <authorList>
            <person name="Xiong X."/>
            <person name="Gou J."/>
            <person name="Liao Q."/>
            <person name="Li Y."/>
            <person name="Zhou Q."/>
            <person name="Bi G."/>
            <person name="Li C."/>
            <person name="Du R."/>
            <person name="Wang X."/>
            <person name="Sun T."/>
            <person name="Guo L."/>
            <person name="Liang H."/>
            <person name="Lu P."/>
            <person name="Wu Y."/>
            <person name="Zhang Z."/>
            <person name="Ro D.K."/>
            <person name="Shang Y."/>
            <person name="Huang S."/>
            <person name="Yan J."/>
        </authorList>
    </citation>
    <scope>NUCLEOTIDE SEQUENCE [LARGE SCALE GENOMIC DNA]</scope>
    <source>
        <tissue evidence="4">Leaf</tissue>
    </source>
</reference>
<sequence>MAIRGPDDDNSKTQFSDVKIEALGMGFQALSLKNTPMAAKTTSRNPVLSETTCGSLLHDLQLIWDEVGESDVERDKMLLQLEQECLEVYRRKVDQANLSRAQLHQQLADSEAELAHLLSVLGERSFVGRPEKQTGTLKQQLAAIAPSLEDLRQKKQERIKKFMDVQVQIHKICGEIAGNSEPHNFYASLTLDDRDLSLKKLDEFHLQLQELHREKNDRLQKVLDYVNIVHDLSAVVGIEFSRIISEVHPSLDDYTSIDSMSISDGTLAKLASTVESLKNEKKRRLQKIQELGAELIELWNLMDIPTEEQKHFDHVTCYISASVDKVSVSRALALDIIEEAEFEVKRLDQLKASKLKELLVKKQSELEEIYRRAHMEIDIKSAQENIMAMIDSGTIDHLDLLANMDDQIAKAKEEAQSRKEIMEKVEKWMAACEEENWLEDYNKDENRYSVSRGAHINLKRAERARVMVNKIP</sequence>
<dbReference type="InterPro" id="IPR007145">
    <property type="entry name" value="MAP65_Ase1_PRC1"/>
</dbReference>
<feature type="non-terminal residue" evidence="4">
    <location>
        <position position="472"/>
    </location>
</feature>
<feature type="coiled-coil region" evidence="3">
    <location>
        <begin position="267"/>
        <end position="294"/>
    </location>
</feature>
<dbReference type="OMA" id="IPDKSHG"/>
<feature type="coiled-coil region" evidence="3">
    <location>
        <begin position="86"/>
        <end position="113"/>
    </location>
</feature>
<dbReference type="PANTHER" id="PTHR19321">
    <property type="entry name" value="PROTEIN REGULATOR OF CYTOKINESIS 1 PRC1-RELATED"/>
    <property type="match status" value="1"/>
</dbReference>
<evidence type="ECO:0000256" key="2">
    <source>
        <dbReference type="ARBA" id="ARBA00022701"/>
    </source>
</evidence>
<comment type="caution">
    <text evidence="4">The sequence shown here is derived from an EMBL/GenBank/DDBJ whole genome shotgun (WGS) entry which is preliminary data.</text>
</comment>
<accession>A0AA38FB56</accession>
<evidence type="ECO:0000256" key="3">
    <source>
        <dbReference type="SAM" id="Coils"/>
    </source>
</evidence>
<evidence type="ECO:0000313" key="5">
    <source>
        <dbReference type="Proteomes" id="UP000824469"/>
    </source>
</evidence>
<dbReference type="Pfam" id="PF03999">
    <property type="entry name" value="MAP65_ASE1"/>
    <property type="match status" value="1"/>
</dbReference>
<gene>
    <name evidence="4" type="ORF">KI387_031016</name>
</gene>
<dbReference type="Proteomes" id="UP000824469">
    <property type="component" value="Unassembled WGS sequence"/>
</dbReference>
<protein>
    <submittedName>
        <fullName evidence="4">Uncharacterized protein</fullName>
    </submittedName>
</protein>
<dbReference type="GO" id="GO:0005874">
    <property type="term" value="C:microtubule"/>
    <property type="evidence" value="ECO:0007669"/>
    <property type="project" value="UniProtKB-KW"/>
</dbReference>
<dbReference type="Gene3D" id="1.20.58.1520">
    <property type="match status" value="1"/>
</dbReference>
<dbReference type="EMBL" id="JAHRHJ020000010">
    <property type="protein sequence ID" value="KAH9299334.1"/>
    <property type="molecule type" value="Genomic_DNA"/>
</dbReference>
<dbReference type="AlphaFoldDB" id="A0AA38FB56"/>
<dbReference type="PANTHER" id="PTHR19321:SF41">
    <property type="entry name" value="FASCETTO-RELATED"/>
    <property type="match status" value="1"/>
</dbReference>
<dbReference type="GO" id="GO:0008017">
    <property type="term" value="F:microtubule binding"/>
    <property type="evidence" value="ECO:0007669"/>
    <property type="project" value="InterPro"/>
</dbReference>
<feature type="coiled-coil region" evidence="3">
    <location>
        <begin position="337"/>
        <end position="372"/>
    </location>
</feature>
<dbReference type="GO" id="GO:0005819">
    <property type="term" value="C:spindle"/>
    <property type="evidence" value="ECO:0007669"/>
    <property type="project" value="TreeGrafter"/>
</dbReference>